<dbReference type="PANTHER" id="PTHR43571">
    <property type="entry name" value="NADP-SPECIFIC GLUTAMATE DEHYDROGENASE 1-RELATED"/>
    <property type="match status" value="1"/>
</dbReference>
<dbReference type="FunFam" id="3.40.50.720:FF:000030">
    <property type="entry name" value="Glutamate dehydrogenase"/>
    <property type="match status" value="1"/>
</dbReference>
<dbReference type="PRINTS" id="PR00082">
    <property type="entry name" value="GLFDHDRGNASE"/>
</dbReference>
<evidence type="ECO:0000256" key="4">
    <source>
        <dbReference type="RuleBase" id="RU004417"/>
    </source>
</evidence>
<reference evidence="6" key="1">
    <citation type="journal article" date="2014" name="PLoS ONE">
        <title>Transcriptome-Based Identification of ABC Transporters in the Western Tarnished Plant Bug Lygus hesperus.</title>
        <authorList>
            <person name="Hull J.J."/>
            <person name="Chaney K."/>
            <person name="Geib S.M."/>
            <person name="Fabrick J.A."/>
            <person name="Brent C.S."/>
            <person name="Walsh D."/>
            <person name="Lavine L.C."/>
        </authorList>
    </citation>
    <scope>NUCLEOTIDE SEQUENCE</scope>
</reference>
<dbReference type="InterPro" id="IPR036291">
    <property type="entry name" value="NAD(P)-bd_dom_sf"/>
</dbReference>
<comment type="similarity">
    <text evidence="1 4">Belongs to the Glu/Leu/Phe/Val dehydrogenases family.</text>
</comment>
<dbReference type="InterPro" id="IPR006096">
    <property type="entry name" value="Glu/Leu/Phe/Val/Trp_DH_C"/>
</dbReference>
<dbReference type="GO" id="GO:0006537">
    <property type="term" value="P:glutamate biosynthetic process"/>
    <property type="evidence" value="ECO:0007669"/>
    <property type="project" value="TreeGrafter"/>
</dbReference>
<evidence type="ECO:0000256" key="3">
    <source>
        <dbReference type="ARBA" id="ARBA00023002"/>
    </source>
</evidence>
<dbReference type="EC" id="1.4.1.4" evidence="2"/>
<evidence type="ECO:0000256" key="1">
    <source>
        <dbReference type="ARBA" id="ARBA00006382"/>
    </source>
</evidence>
<dbReference type="GO" id="GO:0005829">
    <property type="term" value="C:cytosol"/>
    <property type="evidence" value="ECO:0007669"/>
    <property type="project" value="TreeGrafter"/>
</dbReference>
<proteinExistence type="inferred from homology"/>
<reference evidence="6" key="2">
    <citation type="submission" date="2014-07" db="EMBL/GenBank/DDBJ databases">
        <authorList>
            <person name="Hull J."/>
        </authorList>
    </citation>
    <scope>NUCLEOTIDE SEQUENCE</scope>
</reference>
<dbReference type="SUPFAM" id="SSF51735">
    <property type="entry name" value="NAD(P)-binding Rossmann-fold domains"/>
    <property type="match status" value="1"/>
</dbReference>
<dbReference type="GO" id="GO:0004354">
    <property type="term" value="F:glutamate dehydrogenase (NADP+) activity"/>
    <property type="evidence" value="ECO:0007669"/>
    <property type="project" value="UniProtKB-EC"/>
</dbReference>
<feature type="domain" description="Glutamate/phenylalanine/leucine/valine/L-tryptophan dehydrogenase C-terminal" evidence="5">
    <location>
        <begin position="108"/>
        <end position="297"/>
    </location>
</feature>
<accession>A0A0A9WZN4</accession>
<dbReference type="Gene3D" id="3.40.50.720">
    <property type="entry name" value="NAD(P)-binding Rossmann-like Domain"/>
    <property type="match status" value="1"/>
</dbReference>
<dbReference type="InterPro" id="IPR046346">
    <property type="entry name" value="Aminoacid_DH-like_N_sf"/>
</dbReference>
<evidence type="ECO:0000256" key="2">
    <source>
        <dbReference type="ARBA" id="ARBA00012907"/>
    </source>
</evidence>
<feature type="non-terminal residue" evidence="6">
    <location>
        <position position="1"/>
    </location>
</feature>
<dbReference type="AlphaFoldDB" id="A0A0A9WZN4"/>
<protein>
    <recommendedName>
        <fullName evidence="2">glutamate dehydrogenase (NADP(+))</fullName>
        <ecNumber evidence="2">1.4.1.4</ecNumber>
    </recommendedName>
</protein>
<keyword evidence="3 4" id="KW-0560">Oxidoreductase</keyword>
<evidence type="ECO:0000313" key="6">
    <source>
        <dbReference type="EMBL" id="JAG11978.1"/>
    </source>
</evidence>
<dbReference type="Gene3D" id="3.40.50.10860">
    <property type="entry name" value="Leucine Dehydrogenase, chain A, domain 1"/>
    <property type="match status" value="1"/>
</dbReference>
<dbReference type="SMART" id="SM00839">
    <property type="entry name" value="ELFV_dehydrog"/>
    <property type="match status" value="1"/>
</dbReference>
<dbReference type="InterPro" id="IPR050724">
    <property type="entry name" value="Glu_Leu_Phe_Val_DH"/>
</dbReference>
<sequence>PRVGQILILMVRFSSYILHGSYAGARRVCVRVHRHTYTNAGRSDSEIQRFCQSFMTELYRHIGPNLDIPAGDINVGSREIGYLYGQYKRIVNRVECICTGKGVVYGGSHVREQATGFGVIYFLQNVLSRYGVQNLQSIRVAISGAGNVALYAAYKLLQLQATVVAVSDSNGCLLFDGGMTWDHWKQIHMVKTGAKGSVEKLLDTFDDVQFLPHEKPWRNCECDIAIPCATQNEVDEGDVAYLLQHSCRCVIEGANMPCTMQAMKMLLQKQVLYIPGKASNAGGVAVSGLEMAQNASKMP</sequence>
<dbReference type="SUPFAM" id="SSF53223">
    <property type="entry name" value="Aminoacid dehydrogenase-like, N-terminal domain"/>
    <property type="match status" value="1"/>
</dbReference>
<dbReference type="EMBL" id="GBHO01031626">
    <property type="protein sequence ID" value="JAG11978.1"/>
    <property type="molecule type" value="Transcribed_RNA"/>
</dbReference>
<dbReference type="InterPro" id="IPR006095">
    <property type="entry name" value="Glu/Leu/Phe/Val/Trp_DH"/>
</dbReference>
<evidence type="ECO:0000259" key="5">
    <source>
        <dbReference type="SMART" id="SM00839"/>
    </source>
</evidence>
<dbReference type="PANTHER" id="PTHR43571:SF1">
    <property type="entry name" value="NADP-SPECIFIC GLUTAMATE DEHYDROGENASE 1-RELATED"/>
    <property type="match status" value="1"/>
</dbReference>
<dbReference type="Pfam" id="PF00208">
    <property type="entry name" value="ELFV_dehydrog"/>
    <property type="match status" value="1"/>
</dbReference>
<dbReference type="Pfam" id="PF02812">
    <property type="entry name" value="ELFV_dehydrog_N"/>
    <property type="match status" value="1"/>
</dbReference>
<organism evidence="6">
    <name type="scientific">Lygus hesperus</name>
    <name type="common">Western plant bug</name>
    <dbReference type="NCBI Taxonomy" id="30085"/>
    <lineage>
        <taxon>Eukaryota</taxon>
        <taxon>Metazoa</taxon>
        <taxon>Ecdysozoa</taxon>
        <taxon>Arthropoda</taxon>
        <taxon>Hexapoda</taxon>
        <taxon>Insecta</taxon>
        <taxon>Pterygota</taxon>
        <taxon>Neoptera</taxon>
        <taxon>Paraneoptera</taxon>
        <taxon>Hemiptera</taxon>
        <taxon>Heteroptera</taxon>
        <taxon>Panheteroptera</taxon>
        <taxon>Cimicomorpha</taxon>
        <taxon>Miridae</taxon>
        <taxon>Mirini</taxon>
        <taxon>Lygus</taxon>
    </lineage>
</organism>
<gene>
    <name evidence="6" type="primary">gdhA_2</name>
    <name evidence="6" type="ORF">CM83_1076</name>
</gene>
<name>A0A0A9WZN4_LYGHE</name>
<dbReference type="InterPro" id="IPR006097">
    <property type="entry name" value="Glu/Leu/Phe/Val/Trp_DH_dimer"/>
</dbReference>